<proteinExistence type="predicted"/>
<reference evidence="2 3" key="2">
    <citation type="journal article" date="2013" name="Genome Announc.">
        <title>Genome Sequence of Growth-Improving Paenibacillus mucilaginosus Strain KNP414.</title>
        <authorList>
            <person name="Lu J.J."/>
            <person name="Wang J.F."/>
            <person name="Hu X.F."/>
        </authorList>
    </citation>
    <scope>NUCLEOTIDE SEQUENCE [LARGE SCALE GENOMIC DNA]</scope>
    <source>
        <strain evidence="2 3">KNP414</strain>
    </source>
</reference>
<dbReference type="PATRIC" id="fig|1036673.3.peg.1303"/>
<protein>
    <submittedName>
        <fullName evidence="2">Uncharacterized protein</fullName>
    </submittedName>
</protein>
<name>F8FMG1_PAEMK</name>
<sequence length="44" mass="4955">MFDHVRTLLRPLVSQPQYGAKPYTLMDEREGPAVPSKPPGDYVP</sequence>
<feature type="region of interest" description="Disordered" evidence="1">
    <location>
        <begin position="17"/>
        <end position="44"/>
    </location>
</feature>
<evidence type="ECO:0000256" key="1">
    <source>
        <dbReference type="SAM" id="MobiDB-lite"/>
    </source>
</evidence>
<evidence type="ECO:0000313" key="2">
    <source>
        <dbReference type="EMBL" id="AEI40044.1"/>
    </source>
</evidence>
<reference evidence="3" key="1">
    <citation type="submission" date="2011-06" db="EMBL/GenBank/DDBJ databases">
        <title>Complete genome sequence of Paenibacillus mucilaginosus KNP414.</title>
        <authorList>
            <person name="Wang J."/>
            <person name="Hu S."/>
            <person name="Hu X."/>
            <person name="Zhang B."/>
            <person name="Dong D."/>
            <person name="Zhang S."/>
            <person name="Zhao K."/>
            <person name="Wu D."/>
        </authorList>
    </citation>
    <scope>NUCLEOTIDE SEQUENCE [LARGE SCALE GENOMIC DNA]</scope>
    <source>
        <strain evidence="3">KNP414</strain>
    </source>
</reference>
<dbReference type="HOGENOM" id="CLU_3219492_0_0_9"/>
<accession>F8FMG1</accession>
<evidence type="ECO:0000313" key="3">
    <source>
        <dbReference type="Proteomes" id="UP000006620"/>
    </source>
</evidence>
<dbReference type="EMBL" id="CP002869">
    <property type="protein sequence ID" value="AEI40044.1"/>
    <property type="molecule type" value="Genomic_DNA"/>
</dbReference>
<gene>
    <name evidence="2" type="ordered locus">KNP414_01480</name>
</gene>
<dbReference type="KEGG" id="pms:KNP414_01480"/>
<dbReference type="AlphaFoldDB" id="F8FMG1"/>
<dbReference type="Proteomes" id="UP000006620">
    <property type="component" value="Chromosome"/>
</dbReference>
<organism evidence="2 3">
    <name type="scientific">Paenibacillus mucilaginosus (strain KNP414)</name>
    <dbReference type="NCBI Taxonomy" id="1036673"/>
    <lineage>
        <taxon>Bacteria</taxon>
        <taxon>Bacillati</taxon>
        <taxon>Bacillota</taxon>
        <taxon>Bacilli</taxon>
        <taxon>Bacillales</taxon>
        <taxon>Paenibacillaceae</taxon>
        <taxon>Paenibacillus</taxon>
    </lineage>
</organism>